<dbReference type="InterPro" id="IPR037066">
    <property type="entry name" value="Plug_dom_sf"/>
</dbReference>
<keyword evidence="4 7" id="KW-0812">Transmembrane</keyword>
<organism evidence="10 11">
    <name type="scientific">Chryseobacterium cheonjiense</name>
    <dbReference type="NCBI Taxonomy" id="2728845"/>
    <lineage>
        <taxon>Bacteria</taxon>
        <taxon>Pseudomonadati</taxon>
        <taxon>Bacteroidota</taxon>
        <taxon>Flavobacteriia</taxon>
        <taxon>Flavobacteriales</taxon>
        <taxon>Weeksellaceae</taxon>
        <taxon>Chryseobacterium group</taxon>
        <taxon>Chryseobacterium</taxon>
    </lineage>
</organism>
<comment type="subcellular location">
    <subcellularLocation>
        <location evidence="1 7">Cell outer membrane</location>
        <topology evidence="1 7">Multi-pass membrane protein</topology>
    </subcellularLocation>
</comment>
<dbReference type="InterPro" id="IPR023996">
    <property type="entry name" value="TonB-dep_OMP_SusC/RagA"/>
</dbReference>
<dbReference type="Gene3D" id="2.40.170.20">
    <property type="entry name" value="TonB-dependent receptor, beta-barrel domain"/>
    <property type="match status" value="1"/>
</dbReference>
<feature type="chain" id="PRO_5031099352" evidence="8">
    <location>
        <begin position="29"/>
        <end position="958"/>
    </location>
</feature>
<dbReference type="Pfam" id="PF07715">
    <property type="entry name" value="Plug"/>
    <property type="match status" value="1"/>
</dbReference>
<dbReference type="Gene3D" id="2.170.130.10">
    <property type="entry name" value="TonB-dependent receptor, plug domain"/>
    <property type="match status" value="1"/>
</dbReference>
<keyword evidence="8" id="KW-0732">Signal</keyword>
<dbReference type="InterPro" id="IPR012910">
    <property type="entry name" value="Plug_dom"/>
</dbReference>
<feature type="signal peptide" evidence="8">
    <location>
        <begin position="1"/>
        <end position="28"/>
    </location>
</feature>
<evidence type="ECO:0000256" key="2">
    <source>
        <dbReference type="ARBA" id="ARBA00022448"/>
    </source>
</evidence>
<evidence type="ECO:0000256" key="7">
    <source>
        <dbReference type="PROSITE-ProRule" id="PRU01360"/>
    </source>
</evidence>
<dbReference type="AlphaFoldDB" id="A0A7Y0A5I4"/>
<evidence type="ECO:0000256" key="3">
    <source>
        <dbReference type="ARBA" id="ARBA00022452"/>
    </source>
</evidence>
<comment type="caution">
    <text evidence="10">The sequence shown here is derived from an EMBL/GenBank/DDBJ whole genome shotgun (WGS) entry which is preliminary data.</text>
</comment>
<dbReference type="RefSeq" id="WP_169230298.1">
    <property type="nucleotide sequence ID" value="NZ_JABBGF010000001.1"/>
</dbReference>
<dbReference type="NCBIfam" id="TIGR04057">
    <property type="entry name" value="SusC_RagA_signa"/>
    <property type="match status" value="1"/>
</dbReference>
<name>A0A7Y0A5I4_9FLAO</name>
<accession>A0A7Y0A5I4</accession>
<proteinExistence type="inferred from homology"/>
<dbReference type="SUPFAM" id="SSF56935">
    <property type="entry name" value="Porins"/>
    <property type="match status" value="1"/>
</dbReference>
<keyword evidence="3 7" id="KW-1134">Transmembrane beta strand</keyword>
<dbReference type="GO" id="GO:0009279">
    <property type="term" value="C:cell outer membrane"/>
    <property type="evidence" value="ECO:0007669"/>
    <property type="project" value="UniProtKB-SubCell"/>
</dbReference>
<evidence type="ECO:0000256" key="1">
    <source>
        <dbReference type="ARBA" id="ARBA00004571"/>
    </source>
</evidence>
<feature type="domain" description="TonB-dependent receptor plug" evidence="9">
    <location>
        <begin position="54"/>
        <end position="161"/>
    </location>
</feature>
<dbReference type="PROSITE" id="PS52016">
    <property type="entry name" value="TONB_DEPENDENT_REC_3"/>
    <property type="match status" value="1"/>
</dbReference>
<keyword evidence="11" id="KW-1185">Reference proteome</keyword>
<dbReference type="EMBL" id="JABBGF010000001">
    <property type="protein sequence ID" value="NML56938.1"/>
    <property type="molecule type" value="Genomic_DNA"/>
</dbReference>
<evidence type="ECO:0000313" key="11">
    <source>
        <dbReference type="Proteomes" id="UP000552615"/>
    </source>
</evidence>
<dbReference type="InterPro" id="IPR023997">
    <property type="entry name" value="TonB-dep_OMP_SusC/RagA_CS"/>
</dbReference>
<evidence type="ECO:0000313" key="10">
    <source>
        <dbReference type="EMBL" id="NML56938.1"/>
    </source>
</evidence>
<evidence type="ECO:0000256" key="8">
    <source>
        <dbReference type="SAM" id="SignalP"/>
    </source>
</evidence>
<reference evidence="10 11" key="1">
    <citation type="submission" date="2020-04" db="EMBL/GenBank/DDBJ databases">
        <title>Chryseobacterium sp. RJ-7-14 sp. nov., isolated from Jeju soil.</title>
        <authorList>
            <person name="Dahal R.H."/>
            <person name="Chaudhary D.K."/>
        </authorList>
    </citation>
    <scope>NUCLEOTIDE SEQUENCE [LARGE SCALE GENOMIC DNA]</scope>
    <source>
        <strain evidence="10 11">RJ-7-14</strain>
    </source>
</reference>
<evidence type="ECO:0000256" key="6">
    <source>
        <dbReference type="ARBA" id="ARBA00023237"/>
    </source>
</evidence>
<dbReference type="InterPro" id="IPR039426">
    <property type="entry name" value="TonB-dep_rcpt-like"/>
</dbReference>
<keyword evidence="5 7" id="KW-0472">Membrane</keyword>
<dbReference type="NCBIfam" id="TIGR04056">
    <property type="entry name" value="OMP_RagA_SusC"/>
    <property type="match status" value="1"/>
</dbReference>
<evidence type="ECO:0000256" key="5">
    <source>
        <dbReference type="ARBA" id="ARBA00023136"/>
    </source>
</evidence>
<keyword evidence="2 7" id="KW-0813">Transport</keyword>
<evidence type="ECO:0000259" key="9">
    <source>
        <dbReference type="Pfam" id="PF07715"/>
    </source>
</evidence>
<evidence type="ECO:0000256" key="4">
    <source>
        <dbReference type="ARBA" id="ARBA00022692"/>
    </source>
</evidence>
<dbReference type="Proteomes" id="UP000552615">
    <property type="component" value="Unassembled WGS sequence"/>
</dbReference>
<dbReference type="InterPro" id="IPR036942">
    <property type="entry name" value="Beta-barrel_TonB_sf"/>
</dbReference>
<comment type="similarity">
    <text evidence="7">Belongs to the TonB-dependent receptor family.</text>
</comment>
<gene>
    <name evidence="10" type="ORF">HHL20_06235</name>
</gene>
<protein>
    <submittedName>
        <fullName evidence="10">SusC/RagA family TonB-linked outer membrane protein</fullName>
    </submittedName>
</protein>
<keyword evidence="6 7" id="KW-0998">Cell outer membrane</keyword>
<dbReference type="FunFam" id="2.170.130.10:FF:000008">
    <property type="entry name" value="SusC/RagA family TonB-linked outer membrane protein"/>
    <property type="match status" value="1"/>
</dbReference>
<sequence>MNRFYLAKTNKAALFFAMALLPSGLAYAQVKKDTVTKEKKIDEVVVIGYGTQRKEAVTGSVATVKGDVLREVPSANITQALQGRTAGVDISQTSSKPGATMQIRIRGARSLTGTNDPLIVLDGIPFVGSLGDISSNDIKSIDILKDASATAIYGSRGANGVILVTTNRGSKGQKPRFSYNSFTGVQTLFSRYPMMDGPQLAKLRVDAGNIYGLGTDETLDTNTDWQKLYYKPAMITSHDVGVSGGTDGGNYNVGLSYFKQDALIPIQNYERFSLRIGLDQQVGKSFKFGFTTNTNYTVSEGNGVSGAPTLGYSPLANPYNPDGSFKRTMSTASNIDQSWIYVRKTLENLGDKYVDESKGFSSYNNLYGEVNLPVTGLKYRLNVGLDYLTSNSGNYTGVGVFNVNAAAPSSAGKGNNQTYHWTLENLLTYDRTFGKHKINAVALYSAEGNRYISSYMSAKNVPADFFQYYNLGQSPQADISVKPEDQVYQKRGLLSYMGRAMYTYDNKYMITATLRADGASVLAPGNKWHTYPAISLGWNLANESFMQNIKFLNQFKLRYGWGQTSNQAVAPYTTLGSLQVTPYNFGSSNTTGVYILTAPNTGLGWEYSKTNNFGVDFGLFNNRITGTVEYYRTKTEKVLADTRLPISGGIDRVTNNIGQIENKGWEVSLNGSIFNNPDGFSWDAGINWYANRNQILALSSGTTRDEINNWFVGHNINAIYDYQNIGLWQQGDPYLNILEPGGNVGMIKVLYTGGYNPDGTPVRAINASDRQIIDTAPDWQGGFNMRFSYKNFELSTVGAFQHGGVLISSIYGSSGYLNRLTGRGNNVDVDYWTADNPNVRYPKPGGMMSGDNPKYGSTLAYFDGSYLKLRTITLGYNVSKEFLDDLKLSSFRIYVTVTNPLVLFSPYHKESGMDPEPNSYGNQNQAVNGSLPYNGRQLIIGANNPSTRNYLMGINLSF</sequence>